<name>A0A0F9T1A9_9ZZZZ</name>
<comment type="caution">
    <text evidence="1">The sequence shown here is derived from an EMBL/GenBank/DDBJ whole genome shotgun (WGS) entry which is preliminary data.</text>
</comment>
<accession>A0A0F9T1A9</accession>
<dbReference type="AlphaFoldDB" id="A0A0F9T1A9"/>
<protein>
    <submittedName>
        <fullName evidence="1">Uncharacterized protein</fullName>
    </submittedName>
</protein>
<sequence length="56" mass="6040">MGCQDKIYALAAGGPSNDSVSKPIRAPEESNLCCDLHALLRKQSKPHLTKPHLTTP</sequence>
<dbReference type="EMBL" id="LAZR01001555">
    <property type="protein sequence ID" value="KKN42801.1"/>
    <property type="molecule type" value="Genomic_DNA"/>
</dbReference>
<gene>
    <name evidence="1" type="ORF">LCGC14_0709330</name>
</gene>
<proteinExistence type="predicted"/>
<organism evidence="1">
    <name type="scientific">marine sediment metagenome</name>
    <dbReference type="NCBI Taxonomy" id="412755"/>
    <lineage>
        <taxon>unclassified sequences</taxon>
        <taxon>metagenomes</taxon>
        <taxon>ecological metagenomes</taxon>
    </lineage>
</organism>
<reference evidence="1" key="1">
    <citation type="journal article" date="2015" name="Nature">
        <title>Complex archaea that bridge the gap between prokaryotes and eukaryotes.</title>
        <authorList>
            <person name="Spang A."/>
            <person name="Saw J.H."/>
            <person name="Jorgensen S.L."/>
            <person name="Zaremba-Niedzwiedzka K."/>
            <person name="Martijn J."/>
            <person name="Lind A.E."/>
            <person name="van Eijk R."/>
            <person name="Schleper C."/>
            <person name="Guy L."/>
            <person name="Ettema T.J."/>
        </authorList>
    </citation>
    <scope>NUCLEOTIDE SEQUENCE</scope>
</reference>
<evidence type="ECO:0000313" key="1">
    <source>
        <dbReference type="EMBL" id="KKN42801.1"/>
    </source>
</evidence>